<dbReference type="Ensembl" id="ENSBMST00010032977.1">
    <property type="protein sequence ID" value="ENSBMSP00010029957.1"/>
    <property type="gene ID" value="ENSBMSG00010021724.1"/>
</dbReference>
<name>A0A8C0I6F9_BALMU</name>
<dbReference type="AlphaFoldDB" id="A0A8C0I6F9"/>
<organism evidence="1">
    <name type="scientific">Balaenoptera musculus</name>
    <name type="common">Blue whale</name>
    <dbReference type="NCBI Taxonomy" id="9771"/>
    <lineage>
        <taxon>Eukaryota</taxon>
        <taxon>Metazoa</taxon>
        <taxon>Chordata</taxon>
        <taxon>Craniata</taxon>
        <taxon>Vertebrata</taxon>
        <taxon>Euteleostomi</taxon>
        <taxon>Mammalia</taxon>
        <taxon>Eutheria</taxon>
        <taxon>Laurasiatheria</taxon>
        <taxon>Artiodactyla</taxon>
        <taxon>Whippomorpha</taxon>
        <taxon>Cetacea</taxon>
        <taxon>Mysticeti</taxon>
        <taxon>Balaenopteridae</taxon>
        <taxon>Balaenoptera</taxon>
    </lineage>
</organism>
<proteinExistence type="predicted"/>
<accession>A0A8C0I6F9</accession>
<reference evidence="1" key="1">
    <citation type="submission" date="2023-09" db="UniProtKB">
        <authorList>
            <consortium name="Ensembl"/>
        </authorList>
    </citation>
    <scope>IDENTIFICATION</scope>
</reference>
<protein>
    <submittedName>
        <fullName evidence="1">Uncharacterized protein</fullName>
    </submittedName>
</protein>
<evidence type="ECO:0000313" key="1">
    <source>
        <dbReference type="Ensembl" id="ENSBMSP00010029957.1"/>
    </source>
</evidence>
<sequence>MQKKRPGQVSKISKKNNILHETDEASLTLPPLTSCCVAQFLTGHGPLNPRSPGVGDPCSNLWNEPALSLQDPILS</sequence>